<dbReference type="AlphaFoldDB" id="A0A154ME44"/>
<gene>
    <name evidence="2" type="ORF">AVL48_37375</name>
</gene>
<evidence type="ECO:0000256" key="1">
    <source>
        <dbReference type="SAM" id="MobiDB-lite"/>
    </source>
</evidence>
<reference evidence="2 3" key="1">
    <citation type="submission" date="2015-12" db="EMBL/GenBank/DDBJ databases">
        <title>Amycolatopsis regifaucium genome sequencing and assembly.</title>
        <authorList>
            <person name="Mayilraj S."/>
        </authorList>
    </citation>
    <scope>NUCLEOTIDE SEQUENCE [LARGE SCALE GENOMIC DNA]</scope>
    <source>
        <strain evidence="2 3">GY080</strain>
    </source>
</reference>
<evidence type="ECO:0000313" key="2">
    <source>
        <dbReference type="EMBL" id="KZB82834.1"/>
    </source>
</evidence>
<protein>
    <submittedName>
        <fullName evidence="2">Uncharacterized protein</fullName>
    </submittedName>
</protein>
<proteinExistence type="predicted"/>
<organism evidence="2 3">
    <name type="scientific">Amycolatopsis regifaucium</name>
    <dbReference type="NCBI Taxonomy" id="546365"/>
    <lineage>
        <taxon>Bacteria</taxon>
        <taxon>Bacillati</taxon>
        <taxon>Actinomycetota</taxon>
        <taxon>Actinomycetes</taxon>
        <taxon>Pseudonocardiales</taxon>
        <taxon>Pseudonocardiaceae</taxon>
        <taxon>Amycolatopsis</taxon>
    </lineage>
</organism>
<dbReference type="Proteomes" id="UP000076321">
    <property type="component" value="Unassembled WGS sequence"/>
</dbReference>
<sequence>MFGNAAKDHVVVFDQVDVRGRGQMRVPEDRLNVTHRQPDITRHANPRSVAQVVRGPIRPQRGVQPTKHRAVGLVVQRLPPKAIAAIPTAQRLPHRIARREVTEFGDVEPQPDERLGADWKPLLGSASFPDDTDQLLAPVQIHTPYAQQFTRPCPAADRHRHDRAIPIRP</sequence>
<feature type="compositionally biased region" description="Basic and acidic residues" evidence="1">
    <location>
        <begin position="156"/>
        <end position="169"/>
    </location>
</feature>
<evidence type="ECO:0000313" key="3">
    <source>
        <dbReference type="Proteomes" id="UP000076321"/>
    </source>
</evidence>
<name>A0A154ME44_9PSEU</name>
<comment type="caution">
    <text evidence="2">The sequence shown here is derived from an EMBL/GenBank/DDBJ whole genome shotgun (WGS) entry which is preliminary data.</text>
</comment>
<dbReference type="EMBL" id="LQCI01000029">
    <property type="protein sequence ID" value="KZB82834.1"/>
    <property type="molecule type" value="Genomic_DNA"/>
</dbReference>
<feature type="region of interest" description="Disordered" evidence="1">
    <location>
        <begin position="147"/>
        <end position="169"/>
    </location>
</feature>
<accession>A0A154ME44</accession>